<dbReference type="AlphaFoldDB" id="A0A2T7PV89"/>
<organism evidence="2 3">
    <name type="scientific">Pomacea canaliculata</name>
    <name type="common">Golden apple snail</name>
    <dbReference type="NCBI Taxonomy" id="400727"/>
    <lineage>
        <taxon>Eukaryota</taxon>
        <taxon>Metazoa</taxon>
        <taxon>Spiralia</taxon>
        <taxon>Lophotrochozoa</taxon>
        <taxon>Mollusca</taxon>
        <taxon>Gastropoda</taxon>
        <taxon>Caenogastropoda</taxon>
        <taxon>Architaenioglossa</taxon>
        <taxon>Ampullarioidea</taxon>
        <taxon>Ampullariidae</taxon>
        <taxon>Pomacea</taxon>
    </lineage>
</organism>
<proteinExistence type="predicted"/>
<evidence type="ECO:0000313" key="3">
    <source>
        <dbReference type="Proteomes" id="UP000245119"/>
    </source>
</evidence>
<dbReference type="Gene3D" id="3.10.100.10">
    <property type="entry name" value="Mannose-Binding Protein A, subunit A"/>
    <property type="match status" value="3"/>
</dbReference>
<accession>A0A2T7PV89</accession>
<evidence type="ECO:0000259" key="1">
    <source>
        <dbReference type="PROSITE" id="PS50041"/>
    </source>
</evidence>
<dbReference type="EMBL" id="PZQS01000002">
    <property type="protein sequence ID" value="PVD37344.1"/>
    <property type="molecule type" value="Genomic_DNA"/>
</dbReference>
<reference evidence="2 3" key="1">
    <citation type="submission" date="2018-04" db="EMBL/GenBank/DDBJ databases">
        <title>The genome of golden apple snail Pomacea canaliculata provides insight into stress tolerance and invasive adaptation.</title>
        <authorList>
            <person name="Liu C."/>
            <person name="Liu B."/>
            <person name="Ren Y."/>
            <person name="Zhang Y."/>
            <person name="Wang H."/>
            <person name="Li S."/>
            <person name="Jiang F."/>
            <person name="Yin L."/>
            <person name="Zhang G."/>
            <person name="Qian W."/>
            <person name="Fan W."/>
        </authorList>
    </citation>
    <scope>NUCLEOTIDE SEQUENCE [LARGE SCALE GENOMIC DNA]</scope>
    <source>
        <strain evidence="2">SZHN2017</strain>
        <tissue evidence="2">Muscle</tissue>
    </source>
</reference>
<dbReference type="Proteomes" id="UP000245119">
    <property type="component" value="Linkage Group LG2"/>
</dbReference>
<protein>
    <recommendedName>
        <fullName evidence="1">C-type lectin domain-containing protein</fullName>
    </recommendedName>
</protein>
<dbReference type="SUPFAM" id="SSF56436">
    <property type="entry name" value="C-type lectin-like"/>
    <property type="match status" value="3"/>
</dbReference>
<dbReference type="Pfam" id="PF00059">
    <property type="entry name" value="Lectin_C"/>
    <property type="match status" value="3"/>
</dbReference>
<name>A0A2T7PV89_POMCA</name>
<sequence>MCDLQDSQLAKVSSFTAHADLWDASRRLGVNLWAGLQAANNSSQLVMTWTDGSHLEATDQNFWVDGQPSLAPNTTQCMYINGGIPRRLKSWQLGDCNSLNGYTCQKPPGECQDGWLTHQSTCFKLFDDMQSWSVANLTCTGIGGQLVNLASPSDQMFLQRYLPVFASEYVDSIWIGLNDNGNDYGPITWSGGKNIGNATHWAENPPPNNTVGNLDCGFIDTSDSEGRWQLTSDCTVIRSWVCTIPVNTPVQPMPTSVSPYMCDPMWIQFGLSCYFFSDGPEIWSDARRMCKSFEADLVVITGDRDQAFLNRHVTGGDFWIGLHDIIVEGTWLWVNNNQARERVLWLLARYFHWATGEPNSDGNEDCVAIWVTCPSQNGLWNDYDCSKRYNTSARRRRTIMKILSLRDSDMSVVTVVRCKCGEFWEERPGSDSATSSTVRCKTTQRAARAAATTAASSASATRWSRATSQVNRIMKEAIRLRCHDDEDISMHDFNCDKVRFICKKSGTPASRAHCSLHSLLLGSFTTRDTNIVTWMSMALE</sequence>
<dbReference type="OrthoDB" id="6067009at2759"/>
<comment type="caution">
    <text evidence="2">The sequence shown here is derived from an EMBL/GenBank/DDBJ whole genome shotgun (WGS) entry which is preliminary data.</text>
</comment>
<feature type="domain" description="C-type lectin" evidence="1">
    <location>
        <begin position="269"/>
        <end position="394"/>
    </location>
</feature>
<dbReference type="SMART" id="SM00034">
    <property type="entry name" value="CLECT"/>
    <property type="match status" value="2"/>
</dbReference>
<feature type="domain" description="C-type lectin" evidence="1">
    <location>
        <begin position="1"/>
        <end position="105"/>
    </location>
</feature>
<dbReference type="InterPro" id="IPR050111">
    <property type="entry name" value="C-type_lectin/snaclec_domain"/>
</dbReference>
<dbReference type="InterPro" id="IPR001304">
    <property type="entry name" value="C-type_lectin-like"/>
</dbReference>
<dbReference type="PANTHER" id="PTHR22803">
    <property type="entry name" value="MANNOSE, PHOSPHOLIPASE, LECTIN RECEPTOR RELATED"/>
    <property type="match status" value="1"/>
</dbReference>
<dbReference type="CDD" id="cd00037">
    <property type="entry name" value="CLECT"/>
    <property type="match status" value="2"/>
</dbReference>
<dbReference type="InterPro" id="IPR016187">
    <property type="entry name" value="CTDL_fold"/>
</dbReference>
<feature type="domain" description="C-type lectin" evidence="1">
    <location>
        <begin position="118"/>
        <end position="243"/>
    </location>
</feature>
<keyword evidence="3" id="KW-1185">Reference proteome</keyword>
<gene>
    <name evidence="2" type="ORF">C0Q70_04343</name>
</gene>
<dbReference type="PROSITE" id="PS50041">
    <property type="entry name" value="C_TYPE_LECTIN_2"/>
    <property type="match status" value="3"/>
</dbReference>
<dbReference type="InterPro" id="IPR016186">
    <property type="entry name" value="C-type_lectin-like/link_sf"/>
</dbReference>
<evidence type="ECO:0000313" key="2">
    <source>
        <dbReference type="EMBL" id="PVD37344.1"/>
    </source>
</evidence>